<dbReference type="AlphaFoldDB" id="A0A559JPU9"/>
<proteinExistence type="predicted"/>
<dbReference type="OrthoDB" id="9815750at2"/>
<keyword evidence="3" id="KW-1185">Reference proteome</keyword>
<reference evidence="2 3" key="1">
    <citation type="submission" date="2019-07" db="EMBL/GenBank/DDBJ databases">
        <authorList>
            <person name="Kim J."/>
        </authorList>
    </citation>
    <scope>NUCLEOTIDE SEQUENCE [LARGE SCALE GENOMIC DNA]</scope>
    <source>
        <strain evidence="2 3">JC52</strain>
    </source>
</reference>
<evidence type="ECO:0000313" key="3">
    <source>
        <dbReference type="Proteomes" id="UP000317036"/>
    </source>
</evidence>
<gene>
    <name evidence="2" type="ORF">FPZ49_31935</name>
</gene>
<dbReference type="Pfam" id="PF14417">
    <property type="entry name" value="MEDS"/>
    <property type="match status" value="1"/>
</dbReference>
<protein>
    <recommendedName>
        <fullName evidence="1">MEDS domain-containing protein</fullName>
    </recommendedName>
</protein>
<organism evidence="2 3">
    <name type="scientific">Paenibacillus cremeus</name>
    <dbReference type="NCBI Taxonomy" id="2163881"/>
    <lineage>
        <taxon>Bacteria</taxon>
        <taxon>Bacillati</taxon>
        <taxon>Bacillota</taxon>
        <taxon>Bacilli</taxon>
        <taxon>Bacillales</taxon>
        <taxon>Paenibacillaceae</taxon>
        <taxon>Paenibacillus</taxon>
    </lineage>
</organism>
<dbReference type="InterPro" id="IPR025847">
    <property type="entry name" value="MEDS_domain"/>
</dbReference>
<evidence type="ECO:0000259" key="1">
    <source>
        <dbReference type="Pfam" id="PF14417"/>
    </source>
</evidence>
<sequence length="207" mass="23945">MSIQNMNLKRDFSIVNGGHILYFYTNPLSYVENLLAYIADGLKLGHYVVVIDEAAVYEVVQERLLSKYSKEELQGVFFEEYGAFYGIQTDFNGHKVADEFSKLYRSLPEANRTVQTWARVGWREEPEITSKLEQHEKDSDCIVKAYRMISVCAYDSMKAPADLLIRLLKNHQYFMTDNELVMSPLYDKENIFPSLSTQSKIVGNRLL</sequence>
<dbReference type="EMBL" id="VNJI01000066">
    <property type="protein sequence ID" value="TVY01916.1"/>
    <property type="molecule type" value="Genomic_DNA"/>
</dbReference>
<comment type="caution">
    <text evidence="2">The sequence shown here is derived from an EMBL/GenBank/DDBJ whole genome shotgun (WGS) entry which is preliminary data.</text>
</comment>
<feature type="domain" description="MEDS" evidence="1">
    <location>
        <begin position="19"/>
        <end position="172"/>
    </location>
</feature>
<dbReference type="RefSeq" id="WP_144854353.1">
    <property type="nucleotide sequence ID" value="NZ_VNJI01000066.1"/>
</dbReference>
<accession>A0A559JPU9</accession>
<evidence type="ECO:0000313" key="2">
    <source>
        <dbReference type="EMBL" id="TVY01916.1"/>
    </source>
</evidence>
<dbReference type="Proteomes" id="UP000317036">
    <property type="component" value="Unassembled WGS sequence"/>
</dbReference>
<name>A0A559JPU9_9BACL</name>